<sequence>MYYLLFTLVIIVAIASFYFIRKRKVSNFQEHAEMQVRVLLDRNNVDYVKQYGCVLFQLNILDDQLKEVVITELRTTNRNFLINNFEKLNFFISPSHKGESAMRSVGFSIYNNYLKNYKPKKEGLIVKGYIKDLKNMKRAFMVTSYFKMEPLGKEIEQETFNGRASSLAI</sequence>
<proteinExistence type="predicted"/>
<evidence type="ECO:0000313" key="1">
    <source>
        <dbReference type="EMBL" id="MEI5983676.1"/>
    </source>
</evidence>
<dbReference type="EMBL" id="JAYLLN010000003">
    <property type="protein sequence ID" value="MEI5983676.1"/>
    <property type="molecule type" value="Genomic_DNA"/>
</dbReference>
<comment type="caution">
    <text evidence="1">The sequence shown here is derived from an EMBL/GenBank/DDBJ whole genome shotgun (WGS) entry which is preliminary data.</text>
</comment>
<protein>
    <submittedName>
        <fullName evidence="1">Uncharacterized protein</fullName>
    </submittedName>
</protein>
<reference evidence="1 2" key="1">
    <citation type="submission" date="2024-01" db="EMBL/GenBank/DDBJ databases">
        <title>Sphingobacterium tenebrionis sp. nov., a novel endophyte isolated from tenebrio molitor intestines.</title>
        <authorList>
            <person name="Zhang C."/>
        </authorList>
    </citation>
    <scope>NUCLEOTIDE SEQUENCE [LARGE SCALE GENOMIC DNA]</scope>
    <source>
        <strain evidence="1 2">PU5-4</strain>
    </source>
</reference>
<name>A0ABU8I2K1_9SPHI</name>
<organism evidence="1 2">
    <name type="scientific">Sphingobacterium tenebrionis</name>
    <dbReference type="NCBI Taxonomy" id="3111775"/>
    <lineage>
        <taxon>Bacteria</taxon>
        <taxon>Pseudomonadati</taxon>
        <taxon>Bacteroidota</taxon>
        <taxon>Sphingobacteriia</taxon>
        <taxon>Sphingobacteriales</taxon>
        <taxon>Sphingobacteriaceae</taxon>
        <taxon>Sphingobacterium</taxon>
    </lineage>
</organism>
<gene>
    <name evidence="1" type="ORF">VJ786_02040</name>
</gene>
<keyword evidence="2" id="KW-1185">Reference proteome</keyword>
<accession>A0ABU8I2K1</accession>
<dbReference type="RefSeq" id="WP_336557124.1">
    <property type="nucleotide sequence ID" value="NZ_JAYLLN010000003.1"/>
</dbReference>
<evidence type="ECO:0000313" key="2">
    <source>
        <dbReference type="Proteomes" id="UP001363035"/>
    </source>
</evidence>
<dbReference type="Proteomes" id="UP001363035">
    <property type="component" value="Unassembled WGS sequence"/>
</dbReference>